<evidence type="ECO:0000256" key="2">
    <source>
        <dbReference type="ARBA" id="ARBA00010371"/>
    </source>
</evidence>
<dbReference type="Proteomes" id="UP001165122">
    <property type="component" value="Unassembled WGS sequence"/>
</dbReference>
<dbReference type="PANTHER" id="PTHR43981">
    <property type="entry name" value="ENOYL-[ACYL-CARRIER-PROTEIN] REDUCTASE, MITOCHONDRIAL"/>
    <property type="match status" value="1"/>
</dbReference>
<dbReference type="EMBL" id="BRXW01000498">
    <property type="protein sequence ID" value="GMH60323.1"/>
    <property type="molecule type" value="Genomic_DNA"/>
</dbReference>
<keyword evidence="6" id="KW-0496">Mitochondrion</keyword>
<evidence type="ECO:0000256" key="5">
    <source>
        <dbReference type="ARBA" id="ARBA00023002"/>
    </source>
</evidence>
<protein>
    <submittedName>
        <fullName evidence="7">Uncharacterized protein</fullName>
    </submittedName>
</protein>
<dbReference type="InterPro" id="IPR011032">
    <property type="entry name" value="GroES-like_sf"/>
</dbReference>
<evidence type="ECO:0000313" key="8">
    <source>
        <dbReference type="Proteomes" id="UP001165122"/>
    </source>
</evidence>
<keyword evidence="3" id="KW-0521">NADP</keyword>
<dbReference type="Gene3D" id="3.90.180.10">
    <property type="entry name" value="Medium-chain alcohol dehydrogenases, catalytic domain"/>
    <property type="match status" value="1"/>
</dbReference>
<dbReference type="Gene3D" id="3.40.50.720">
    <property type="entry name" value="NAD(P)-binding Rossmann-like Domain"/>
    <property type="match status" value="1"/>
</dbReference>
<evidence type="ECO:0000256" key="6">
    <source>
        <dbReference type="ARBA" id="ARBA00023128"/>
    </source>
</evidence>
<dbReference type="InterPro" id="IPR036291">
    <property type="entry name" value="NAD(P)-bd_dom_sf"/>
</dbReference>
<keyword evidence="8" id="KW-1185">Reference proteome</keyword>
<evidence type="ECO:0000313" key="7">
    <source>
        <dbReference type="EMBL" id="GMH60323.1"/>
    </source>
</evidence>
<keyword evidence="5" id="KW-0560">Oxidoreductase</keyword>
<dbReference type="SUPFAM" id="SSF51735">
    <property type="entry name" value="NAD(P)-binding Rossmann-fold domains"/>
    <property type="match status" value="1"/>
</dbReference>
<gene>
    <name evidence="7" type="ORF">TrLO_g3794</name>
</gene>
<reference evidence="8" key="1">
    <citation type="journal article" date="2023" name="Commun. Biol.">
        <title>Genome analysis of Parmales, the sister group of diatoms, reveals the evolutionary specialization of diatoms from phago-mixotrophs to photoautotrophs.</title>
        <authorList>
            <person name="Ban H."/>
            <person name="Sato S."/>
            <person name="Yoshikawa S."/>
            <person name="Yamada K."/>
            <person name="Nakamura Y."/>
            <person name="Ichinomiya M."/>
            <person name="Sato N."/>
            <person name="Blanc-Mathieu R."/>
            <person name="Endo H."/>
            <person name="Kuwata A."/>
            <person name="Ogata H."/>
        </authorList>
    </citation>
    <scope>NUCLEOTIDE SEQUENCE [LARGE SCALE GENOMIC DNA]</scope>
    <source>
        <strain evidence="8">NIES 3700</strain>
    </source>
</reference>
<comment type="subcellular location">
    <subcellularLocation>
        <location evidence="1">Mitochondrion</location>
    </subcellularLocation>
</comment>
<accession>A0A9W7A098</accession>
<dbReference type="InterPro" id="IPR051034">
    <property type="entry name" value="Mito_Enoyl-ACP_Reductase"/>
</dbReference>
<dbReference type="GO" id="GO:0005739">
    <property type="term" value="C:mitochondrion"/>
    <property type="evidence" value="ECO:0007669"/>
    <property type="project" value="UniProtKB-SubCell"/>
</dbReference>
<keyword evidence="4" id="KW-0809">Transit peptide</keyword>
<dbReference type="OrthoDB" id="7482721at2759"/>
<dbReference type="AlphaFoldDB" id="A0A9W7A098"/>
<comment type="similarity">
    <text evidence="2">Belongs to the zinc-containing alcohol dehydrogenase family. Quinone oxidoreductase subfamily.</text>
</comment>
<dbReference type="GO" id="GO:0016491">
    <property type="term" value="F:oxidoreductase activity"/>
    <property type="evidence" value="ECO:0007669"/>
    <property type="project" value="UniProtKB-KW"/>
</dbReference>
<dbReference type="PROSITE" id="PS51257">
    <property type="entry name" value="PROKAR_LIPOPROTEIN"/>
    <property type="match status" value="1"/>
</dbReference>
<organism evidence="7 8">
    <name type="scientific">Triparma laevis f. longispina</name>
    <dbReference type="NCBI Taxonomy" id="1714387"/>
    <lineage>
        <taxon>Eukaryota</taxon>
        <taxon>Sar</taxon>
        <taxon>Stramenopiles</taxon>
        <taxon>Ochrophyta</taxon>
        <taxon>Bolidophyceae</taxon>
        <taxon>Parmales</taxon>
        <taxon>Triparmaceae</taxon>
        <taxon>Triparma</taxon>
    </lineage>
</organism>
<sequence>MLLRTAQHSLPLHLLSSCKTRNPVLQNIVPSLRLSSTLAPSYHALTYSETGTPSKVVSFSESLIGPLPATTVHASRGKLEDFIKSQYDAGNTGEYTWPVLKKIASTNQMIWSSGLAFDDSLIEVQPLISSINTADLNTISGTYPVKPSFDTEFDHDYSVPGSEFVGIITTSNSSNPNLQPGSLVLPRTVGLGSWTSHLPPLPSHHFIPVKSITDDPEPDIFTLLSMQVNPSSAYLMLRNYVPLDSNSVVVLTAGKSGVSTAAAVIAKRLYGCRVVSVIRRKEMDDEEWEEECEGLKKKYGIDLILSEEKLIRTPPKKLIEQIRGGGENNIPLLLDAVGGKVGSLLNLTLSPNACHVTYGGLSRQPLSLRAGGSIFNNVSHHGFWLTRWCNYSEWSRWWSSGNQGELLVKKMDERVEMLRDVYRLVEEEGSLELPEVKLFHLSDYERAFNMVGKGYKVAFDTRLDEDEEDEEEGGGEDV</sequence>
<dbReference type="CDD" id="cd08290">
    <property type="entry name" value="ETR"/>
    <property type="match status" value="1"/>
</dbReference>
<evidence type="ECO:0000256" key="4">
    <source>
        <dbReference type="ARBA" id="ARBA00022946"/>
    </source>
</evidence>
<comment type="caution">
    <text evidence="7">The sequence shown here is derived from an EMBL/GenBank/DDBJ whole genome shotgun (WGS) entry which is preliminary data.</text>
</comment>
<proteinExistence type="inferred from homology"/>
<dbReference type="PANTHER" id="PTHR43981:SF2">
    <property type="entry name" value="ENOYL-[ACYL-CARRIER-PROTEIN] REDUCTASE, MITOCHONDRIAL"/>
    <property type="match status" value="1"/>
</dbReference>
<dbReference type="GO" id="GO:0006631">
    <property type="term" value="P:fatty acid metabolic process"/>
    <property type="evidence" value="ECO:0007669"/>
    <property type="project" value="TreeGrafter"/>
</dbReference>
<evidence type="ECO:0000256" key="3">
    <source>
        <dbReference type="ARBA" id="ARBA00022857"/>
    </source>
</evidence>
<dbReference type="SUPFAM" id="SSF50129">
    <property type="entry name" value="GroES-like"/>
    <property type="match status" value="1"/>
</dbReference>
<name>A0A9W7A098_9STRA</name>
<evidence type="ECO:0000256" key="1">
    <source>
        <dbReference type="ARBA" id="ARBA00004173"/>
    </source>
</evidence>